<evidence type="ECO:0000256" key="4">
    <source>
        <dbReference type="PROSITE-ProRule" id="PRU00169"/>
    </source>
</evidence>
<gene>
    <name evidence="7" type="ORF">SAMN05421790_11643</name>
</gene>
<evidence type="ECO:0000256" key="1">
    <source>
        <dbReference type="ARBA" id="ARBA00023015"/>
    </source>
</evidence>
<dbReference type="OrthoDB" id="2563880at2"/>
<dbReference type="Proteomes" id="UP000186795">
    <property type="component" value="Unassembled WGS sequence"/>
</dbReference>
<feature type="domain" description="Response regulatory" evidence="6">
    <location>
        <begin position="2"/>
        <end position="118"/>
    </location>
</feature>
<keyword evidence="1" id="KW-0805">Transcription regulation</keyword>
<dbReference type="InterPro" id="IPR018060">
    <property type="entry name" value="HTH_AraC"/>
</dbReference>
<evidence type="ECO:0000256" key="2">
    <source>
        <dbReference type="ARBA" id="ARBA00023125"/>
    </source>
</evidence>
<evidence type="ECO:0000259" key="6">
    <source>
        <dbReference type="PROSITE" id="PS50110"/>
    </source>
</evidence>
<sequence>MKLLIADRDEKERTGLEWLVGAWPIPFQRVVTAADFDTLWEGLTREVPSVCCIELDMIPRERWEEFRRLLPAYTRTVIGMTAEATFDRAVQAIELHAVDLWVKPVSPDRIKRSLNRAWRGLTEAASDTDPAPLSTPTPPSYRSLFLEEGGAGEGCLMLLQPERPETVPALYRFLEEYPFHDQPHLFPLSDAVAAIFPPSPPVEMPALQREGYRLIREWSDRSPESLFAVISSRQDLPPLRQQYRMARLALQLRFYRGDRQVLTLDEPVEWKPIDPFLSPEEQRLWIEMLDRADRDGIKSWMQREFFGLTPPYPDPGLLRIRLTSLLAQLRRFMKSWSLQHRPSLEHHYHRIFSTVLYSPLLYRIVQELLLFIYALLDGAAEQRQRGEADPVERGIRWMETQFHRPDLSLAEVAHHVERNPSYFSYLLSRKKQIGFRQLLQRIRVRHARRLLETTTLTIGEISRQCGFNHVNTFSRIFKQVTGHSPRMYRNLKNNEKSKEKKDQ</sequence>
<comment type="caution">
    <text evidence="4">Lacks conserved residue(s) required for the propagation of feature annotation.</text>
</comment>
<dbReference type="PANTHER" id="PTHR43280:SF2">
    <property type="entry name" value="HTH-TYPE TRANSCRIPTIONAL REGULATOR EXSA"/>
    <property type="match status" value="1"/>
</dbReference>
<dbReference type="GO" id="GO:0003700">
    <property type="term" value="F:DNA-binding transcription factor activity"/>
    <property type="evidence" value="ECO:0007669"/>
    <property type="project" value="InterPro"/>
</dbReference>
<dbReference type="PRINTS" id="PR00032">
    <property type="entry name" value="HTHARAC"/>
</dbReference>
<evidence type="ECO:0000256" key="3">
    <source>
        <dbReference type="ARBA" id="ARBA00023163"/>
    </source>
</evidence>
<feature type="domain" description="HTH araC/xylS-type" evidence="5">
    <location>
        <begin position="392"/>
        <end position="491"/>
    </location>
</feature>
<organism evidence="7 8">
    <name type="scientific">Kroppenstedtia eburnea</name>
    <dbReference type="NCBI Taxonomy" id="714067"/>
    <lineage>
        <taxon>Bacteria</taxon>
        <taxon>Bacillati</taxon>
        <taxon>Bacillota</taxon>
        <taxon>Bacilli</taxon>
        <taxon>Bacillales</taxon>
        <taxon>Thermoactinomycetaceae</taxon>
        <taxon>Kroppenstedtia</taxon>
    </lineage>
</organism>
<dbReference type="InterPro" id="IPR020449">
    <property type="entry name" value="Tscrpt_reg_AraC-type_HTH"/>
</dbReference>
<dbReference type="PANTHER" id="PTHR43280">
    <property type="entry name" value="ARAC-FAMILY TRANSCRIPTIONAL REGULATOR"/>
    <property type="match status" value="1"/>
</dbReference>
<proteinExistence type="predicted"/>
<evidence type="ECO:0000313" key="8">
    <source>
        <dbReference type="Proteomes" id="UP000186795"/>
    </source>
</evidence>
<dbReference type="EMBL" id="FTOD01000016">
    <property type="protein sequence ID" value="SIT16178.1"/>
    <property type="molecule type" value="Genomic_DNA"/>
</dbReference>
<dbReference type="PROSITE" id="PS50110">
    <property type="entry name" value="RESPONSE_REGULATORY"/>
    <property type="match status" value="1"/>
</dbReference>
<protein>
    <submittedName>
        <fullName evidence="7">Two component transcriptional regulator, AraC family</fullName>
    </submittedName>
</protein>
<dbReference type="Gene3D" id="1.10.10.60">
    <property type="entry name" value="Homeodomain-like"/>
    <property type="match status" value="2"/>
</dbReference>
<dbReference type="PROSITE" id="PS00041">
    <property type="entry name" value="HTH_ARAC_FAMILY_1"/>
    <property type="match status" value="1"/>
</dbReference>
<accession>A0A1N7PZY1</accession>
<keyword evidence="2" id="KW-0238">DNA-binding</keyword>
<dbReference type="SMART" id="SM00342">
    <property type="entry name" value="HTH_ARAC"/>
    <property type="match status" value="1"/>
</dbReference>
<name>A0A1N7PZY1_9BACL</name>
<keyword evidence="8" id="KW-1185">Reference proteome</keyword>
<dbReference type="Pfam" id="PF12833">
    <property type="entry name" value="HTH_18"/>
    <property type="match status" value="1"/>
</dbReference>
<dbReference type="GO" id="GO:0043565">
    <property type="term" value="F:sequence-specific DNA binding"/>
    <property type="evidence" value="ECO:0007669"/>
    <property type="project" value="InterPro"/>
</dbReference>
<dbReference type="Gene3D" id="3.40.50.2300">
    <property type="match status" value="1"/>
</dbReference>
<keyword evidence="3" id="KW-0804">Transcription</keyword>
<dbReference type="SUPFAM" id="SSF52172">
    <property type="entry name" value="CheY-like"/>
    <property type="match status" value="1"/>
</dbReference>
<dbReference type="SUPFAM" id="SSF46689">
    <property type="entry name" value="Homeodomain-like"/>
    <property type="match status" value="1"/>
</dbReference>
<dbReference type="RefSeq" id="WP_076526390.1">
    <property type="nucleotide sequence ID" value="NZ_CP048103.1"/>
</dbReference>
<evidence type="ECO:0000313" key="7">
    <source>
        <dbReference type="EMBL" id="SIT16178.1"/>
    </source>
</evidence>
<dbReference type="InterPro" id="IPR018062">
    <property type="entry name" value="HTH_AraC-typ_CS"/>
</dbReference>
<dbReference type="InterPro" id="IPR011006">
    <property type="entry name" value="CheY-like_superfamily"/>
</dbReference>
<dbReference type="GO" id="GO:0000160">
    <property type="term" value="P:phosphorelay signal transduction system"/>
    <property type="evidence" value="ECO:0007669"/>
    <property type="project" value="InterPro"/>
</dbReference>
<dbReference type="PROSITE" id="PS01124">
    <property type="entry name" value="HTH_ARAC_FAMILY_2"/>
    <property type="match status" value="1"/>
</dbReference>
<evidence type="ECO:0000259" key="5">
    <source>
        <dbReference type="PROSITE" id="PS01124"/>
    </source>
</evidence>
<reference evidence="8" key="1">
    <citation type="submission" date="2017-01" db="EMBL/GenBank/DDBJ databases">
        <authorList>
            <person name="Varghese N."/>
            <person name="Submissions S."/>
        </authorList>
    </citation>
    <scope>NUCLEOTIDE SEQUENCE [LARGE SCALE GENOMIC DNA]</scope>
    <source>
        <strain evidence="8">DSM 45196</strain>
    </source>
</reference>
<dbReference type="InterPro" id="IPR001789">
    <property type="entry name" value="Sig_transdc_resp-reg_receiver"/>
</dbReference>
<dbReference type="InterPro" id="IPR009057">
    <property type="entry name" value="Homeodomain-like_sf"/>
</dbReference>
<dbReference type="AlphaFoldDB" id="A0A1N7PZY1"/>